<sequence length="72" mass="7790">MNRSIEITLTIIGGLAYVFLVGMYMEAIDKAYAESNSMGGLLEGFTIGFGIMGAAVIISILAAIWFKRDKKP</sequence>
<name>A0ABY5JQ35_9BACI</name>
<gene>
    <name evidence="2" type="ORF">NP439_14125</name>
</gene>
<evidence type="ECO:0000313" key="2">
    <source>
        <dbReference type="EMBL" id="UUI01196.1"/>
    </source>
</evidence>
<keyword evidence="1" id="KW-0812">Transmembrane</keyword>
<protein>
    <submittedName>
        <fullName evidence="2">Uncharacterized protein</fullName>
    </submittedName>
</protein>
<dbReference type="RefSeq" id="WP_256706627.1">
    <property type="nucleotide sequence ID" value="NZ_CP101914.1"/>
</dbReference>
<keyword evidence="1" id="KW-0472">Membrane</keyword>
<proteinExistence type="predicted"/>
<accession>A0ABY5JQ35</accession>
<evidence type="ECO:0000256" key="1">
    <source>
        <dbReference type="SAM" id="Phobius"/>
    </source>
</evidence>
<dbReference type="Proteomes" id="UP001059773">
    <property type="component" value="Chromosome"/>
</dbReference>
<keyword evidence="1" id="KW-1133">Transmembrane helix</keyword>
<organism evidence="2 3">
    <name type="scientific">Oceanobacillus jeddahense</name>
    <dbReference type="NCBI Taxonomy" id="1462527"/>
    <lineage>
        <taxon>Bacteria</taxon>
        <taxon>Bacillati</taxon>
        <taxon>Bacillota</taxon>
        <taxon>Bacilli</taxon>
        <taxon>Bacillales</taxon>
        <taxon>Bacillaceae</taxon>
        <taxon>Oceanobacillus</taxon>
    </lineage>
</organism>
<feature type="transmembrane region" description="Helical" evidence="1">
    <location>
        <begin position="7"/>
        <end position="25"/>
    </location>
</feature>
<reference evidence="2" key="1">
    <citation type="submission" date="2022-07" db="EMBL/GenBank/DDBJ databases">
        <title>FELIX.</title>
        <authorList>
            <person name="Wan K.H."/>
            <person name="Park S."/>
            <person name="Lawrence Q."/>
            <person name="Eichenberger J.P."/>
            <person name="Booth B.W."/>
            <person name="Piaggio A.J."/>
            <person name="Chandler J.C."/>
            <person name="Franklin A.B."/>
            <person name="Celniker S.E."/>
        </authorList>
    </citation>
    <scope>NUCLEOTIDE SEQUENCE</scope>
    <source>
        <strain evidence="2">QA-1986 374</strain>
    </source>
</reference>
<keyword evidence="3" id="KW-1185">Reference proteome</keyword>
<dbReference type="EMBL" id="CP101914">
    <property type="protein sequence ID" value="UUI01196.1"/>
    <property type="molecule type" value="Genomic_DNA"/>
</dbReference>
<feature type="transmembrane region" description="Helical" evidence="1">
    <location>
        <begin position="45"/>
        <end position="66"/>
    </location>
</feature>
<evidence type="ECO:0000313" key="3">
    <source>
        <dbReference type="Proteomes" id="UP001059773"/>
    </source>
</evidence>